<dbReference type="Proteomes" id="UP001199816">
    <property type="component" value="Unassembled WGS sequence"/>
</dbReference>
<dbReference type="RefSeq" id="WP_231004552.1">
    <property type="nucleotide sequence ID" value="NZ_JAJNEC010000005.1"/>
</dbReference>
<keyword evidence="2" id="KW-0645">Protease</keyword>
<evidence type="ECO:0000313" key="3">
    <source>
        <dbReference type="Proteomes" id="UP001199816"/>
    </source>
</evidence>
<keyword evidence="1" id="KW-0732">Signal</keyword>
<name>A0ABS8PQA7_9BACT</name>
<proteinExistence type="predicted"/>
<dbReference type="GO" id="GO:0008233">
    <property type="term" value="F:peptidase activity"/>
    <property type="evidence" value="ECO:0007669"/>
    <property type="project" value="UniProtKB-KW"/>
</dbReference>
<comment type="caution">
    <text evidence="2">The sequence shown here is derived from an EMBL/GenBank/DDBJ whole genome shotgun (WGS) entry which is preliminary data.</text>
</comment>
<reference evidence="2 3" key="1">
    <citation type="submission" date="2021-11" db="EMBL/GenBank/DDBJ databases">
        <title>Genomic of Niabella pedocola.</title>
        <authorList>
            <person name="Wu T."/>
        </authorList>
    </citation>
    <scope>NUCLEOTIDE SEQUENCE [LARGE SCALE GENOMIC DNA]</scope>
    <source>
        <strain evidence="2 3">JCM 31011</strain>
    </source>
</reference>
<keyword evidence="3" id="KW-1185">Reference proteome</keyword>
<evidence type="ECO:0000313" key="2">
    <source>
        <dbReference type="EMBL" id="MCD2423288.1"/>
    </source>
</evidence>
<dbReference type="GO" id="GO:0006508">
    <property type="term" value="P:proteolysis"/>
    <property type="evidence" value="ECO:0007669"/>
    <property type="project" value="UniProtKB-KW"/>
</dbReference>
<dbReference type="Gene3D" id="2.40.70.10">
    <property type="entry name" value="Acid Proteases"/>
    <property type="match status" value="1"/>
</dbReference>
<protein>
    <submittedName>
        <fullName evidence="2">Aspartyl protease family protein</fullName>
    </submittedName>
</protein>
<keyword evidence="2" id="KW-0378">Hydrolase</keyword>
<feature type="chain" id="PRO_5045404543" evidence="1">
    <location>
        <begin position="22"/>
        <end position="298"/>
    </location>
</feature>
<evidence type="ECO:0000256" key="1">
    <source>
        <dbReference type="SAM" id="SignalP"/>
    </source>
</evidence>
<feature type="signal peptide" evidence="1">
    <location>
        <begin position="1"/>
        <end position="21"/>
    </location>
</feature>
<gene>
    <name evidence="2" type="ORF">LQ567_10995</name>
</gene>
<sequence>MRFIKTTLLAPALLFLLAAGAQEQTLRFPFQLTAQNNLSVPVLINGADSLFLMFHLAADAVTLTAETTRKIHSVRFETTDSVSSWGGTGNASRFSSNNRLQIGDHTWEHLPVWEDQYSGKGTDGKFGPHLFNKKAVRIDFDKKQITIDDRFPVDGYKKFKLIHKSGMLFIEAGLRMGGKTYLNQYLLHTGYSGDLLLDDAFVMENHLNKTLKVTETKALKDAFGNIVKVQKAVAPQLTIGPFRFNNVPVGFFEGKLGAQQMSFMGGDLLKRFNLIIDAERQFIYLKPNTLQHTVFFKG</sequence>
<dbReference type="InterPro" id="IPR021109">
    <property type="entry name" value="Peptidase_aspartic_dom_sf"/>
</dbReference>
<dbReference type="EMBL" id="JAJNEC010000005">
    <property type="protein sequence ID" value="MCD2423288.1"/>
    <property type="molecule type" value="Genomic_DNA"/>
</dbReference>
<accession>A0ABS8PQA7</accession>
<organism evidence="2 3">
    <name type="scientific">Niabella pedocola</name>
    <dbReference type="NCBI Taxonomy" id="1752077"/>
    <lineage>
        <taxon>Bacteria</taxon>
        <taxon>Pseudomonadati</taxon>
        <taxon>Bacteroidota</taxon>
        <taxon>Chitinophagia</taxon>
        <taxon>Chitinophagales</taxon>
        <taxon>Chitinophagaceae</taxon>
        <taxon>Niabella</taxon>
    </lineage>
</organism>